<evidence type="ECO:0000256" key="1">
    <source>
        <dbReference type="SAM" id="MobiDB-lite"/>
    </source>
</evidence>
<proteinExistence type="predicted"/>
<keyword evidence="3" id="KW-1185">Reference proteome</keyword>
<dbReference type="OrthoDB" id="3366922at2759"/>
<organism evidence="2 3">
    <name type="scientific">Gymnopilus dilepis</name>
    <dbReference type="NCBI Taxonomy" id="231916"/>
    <lineage>
        <taxon>Eukaryota</taxon>
        <taxon>Fungi</taxon>
        <taxon>Dikarya</taxon>
        <taxon>Basidiomycota</taxon>
        <taxon>Agaricomycotina</taxon>
        <taxon>Agaricomycetes</taxon>
        <taxon>Agaricomycetidae</taxon>
        <taxon>Agaricales</taxon>
        <taxon>Agaricineae</taxon>
        <taxon>Hymenogastraceae</taxon>
        <taxon>Gymnopilus</taxon>
    </lineage>
</organism>
<feature type="compositionally biased region" description="Polar residues" evidence="1">
    <location>
        <begin position="386"/>
        <end position="400"/>
    </location>
</feature>
<feature type="compositionally biased region" description="Basic and acidic residues" evidence="1">
    <location>
        <begin position="353"/>
        <end position="364"/>
    </location>
</feature>
<feature type="compositionally biased region" description="Polar residues" evidence="1">
    <location>
        <begin position="95"/>
        <end position="115"/>
    </location>
</feature>
<name>A0A409Y339_9AGAR</name>
<dbReference type="InParanoid" id="A0A409Y339"/>
<dbReference type="PANTHER" id="PTHR28594">
    <property type="entry name" value="ATR-INTERACTING PROTEIN"/>
    <property type="match status" value="1"/>
</dbReference>
<dbReference type="Proteomes" id="UP000284706">
    <property type="component" value="Unassembled WGS sequence"/>
</dbReference>
<accession>A0A409Y339</accession>
<gene>
    <name evidence="2" type="ORF">CVT26_006605</name>
</gene>
<protein>
    <recommendedName>
        <fullName evidence="4">DNA repair protein Rad26</fullName>
    </recommendedName>
</protein>
<feature type="region of interest" description="Disordered" evidence="1">
    <location>
        <begin position="306"/>
        <end position="436"/>
    </location>
</feature>
<evidence type="ECO:0008006" key="4">
    <source>
        <dbReference type="Google" id="ProtNLM"/>
    </source>
</evidence>
<dbReference type="GO" id="GO:0000077">
    <property type="term" value="P:DNA damage checkpoint signaling"/>
    <property type="evidence" value="ECO:0007669"/>
    <property type="project" value="InterPro"/>
</dbReference>
<dbReference type="AlphaFoldDB" id="A0A409Y339"/>
<feature type="region of interest" description="Disordered" evidence="1">
    <location>
        <begin position="267"/>
        <end position="292"/>
    </location>
</feature>
<feature type="region of interest" description="Disordered" evidence="1">
    <location>
        <begin position="72"/>
        <end position="171"/>
    </location>
</feature>
<evidence type="ECO:0000313" key="2">
    <source>
        <dbReference type="EMBL" id="PPQ97371.1"/>
    </source>
</evidence>
<dbReference type="PANTHER" id="PTHR28594:SF1">
    <property type="entry name" value="ATR-INTERACTING PROTEIN"/>
    <property type="match status" value="1"/>
</dbReference>
<dbReference type="EMBL" id="NHYE01001260">
    <property type="protein sequence ID" value="PPQ97371.1"/>
    <property type="molecule type" value="Genomic_DNA"/>
</dbReference>
<evidence type="ECO:0000313" key="3">
    <source>
        <dbReference type="Proteomes" id="UP000284706"/>
    </source>
</evidence>
<feature type="region of interest" description="Disordered" evidence="1">
    <location>
        <begin position="23"/>
        <end position="60"/>
    </location>
</feature>
<feature type="compositionally biased region" description="Polar residues" evidence="1">
    <location>
        <begin position="130"/>
        <end position="161"/>
    </location>
</feature>
<feature type="compositionally biased region" description="Polar residues" evidence="1">
    <location>
        <begin position="407"/>
        <end position="419"/>
    </location>
</feature>
<dbReference type="InterPro" id="IPR033349">
    <property type="entry name" value="ATRIP"/>
</dbReference>
<reference evidence="2 3" key="1">
    <citation type="journal article" date="2018" name="Evol. Lett.">
        <title>Horizontal gene cluster transfer increased hallucinogenic mushroom diversity.</title>
        <authorList>
            <person name="Reynolds H.T."/>
            <person name="Vijayakumar V."/>
            <person name="Gluck-Thaler E."/>
            <person name="Korotkin H.B."/>
            <person name="Matheny P.B."/>
            <person name="Slot J.C."/>
        </authorList>
    </citation>
    <scope>NUCLEOTIDE SEQUENCE [LARGE SCALE GENOMIC DNA]</scope>
    <source>
        <strain evidence="2 3">SRW20</strain>
    </source>
</reference>
<sequence length="879" mass="99012">MDDSDDYIVDDIVFDDQTLAALDKEEKKHLQQPPPVTAPEHPVNKRHKTNTGWKPGIGANLHRADSYEDLPEISLRGDGSYGIESPAQIAKASVPSPQAQGSKFQQSHNQPSTRKPNVPPTYGSRALNRSKPSSSSIRVNQLVQIPQVRGQESNGRNNAQQLPADLESQMSELQRKLEEMRNENARIQTALKQAIDGKLAKEGEVSILRKNIEKATQNHAAQLAQLKAERERAESKQVQMQKDLKDEMERLKTQFLFKQQELEASIRKPPATVRSKKINREPSSTPLVGLDASQISASRRIADETPVRPRLSAVQRTSPIKNTRRSPEKSRKYTMLPGFENSFETSTPLRPSLRRDKGKGKEDSDLVFGGSVFQAPHGPSQPLFLPSQSQRKYEASQSFEQDAPSVGISTAYENPQPGSEQMDISPPESVQGTRTEEVEVDDFEPLNRKTELCRILLLHTYSATSGTSLQIIMSSAHLVDNSSTDNYSTYCSRILEVIADYSTHDNDYDKSIQITCNALLAILATLRESRQMHLMIVLLDLLTKLVLYLSCHSFLLAARPELRPGQTISTIDLLCSCILEHVDFTGPTLTSREFADELFNLLEVLCFRIPQDCVEELVILARHKRVFMKLLHNAQPDWLLERSTSLLALLSRHHRLSAALLDCSVIKDLNPNREHDQRKNPFIERLCWHLIDLGRSPIESSKLYVLILFSQLSIAHPDTYAELVDTYALIPSLILYTSQLSTPIWEDDESLCMSSEVASSYVQALAQTTFLLHQLIFDTDPCLNVRLKLHQAPHRPFNGIDHMFVVTFGRLSYGEPPTWLQPQDKQTLQFIVDIAREILELVIDGPETDSVWAAFQPEQDEESVIDEGEMEAQLMGVEI</sequence>
<comment type="caution">
    <text evidence="2">The sequence shown here is derived from an EMBL/GenBank/DDBJ whole genome shotgun (WGS) entry which is preliminary data.</text>
</comment>